<protein>
    <recommendedName>
        <fullName evidence="2">Methyltransferase domain-containing protein</fullName>
    </recommendedName>
</protein>
<reference evidence="1" key="1">
    <citation type="submission" date="2015-09" db="EMBL/GenBank/DDBJ databases">
        <authorList>
            <person name="Jackson K.R."/>
            <person name="Lunt B.L."/>
            <person name="Fisher J.N.B."/>
            <person name="Gardner A.V."/>
            <person name="Bailey M.E."/>
            <person name="Deus L.M."/>
            <person name="Earl A.S."/>
            <person name="Gibby P.D."/>
            <person name="Hartmann K.A."/>
            <person name="Liu J.E."/>
            <person name="Manci A.M."/>
            <person name="Nielsen D.A."/>
            <person name="Solomon M.B."/>
            <person name="Breakwell D.P."/>
            <person name="Burnett S.H."/>
            <person name="Grose J.H."/>
        </authorList>
    </citation>
    <scope>NUCLEOTIDE SEQUENCE</scope>
    <source>
        <strain evidence="1">7805</strain>
    </source>
</reference>
<dbReference type="InterPro" id="IPR029063">
    <property type="entry name" value="SAM-dependent_MTases_sf"/>
</dbReference>
<dbReference type="Gene3D" id="3.40.50.150">
    <property type="entry name" value="Vaccinia Virus protein VP39"/>
    <property type="match status" value="1"/>
</dbReference>
<dbReference type="CDD" id="cd02440">
    <property type="entry name" value="AdoMet_MTases"/>
    <property type="match status" value="1"/>
</dbReference>
<dbReference type="SUPFAM" id="SSF53335">
    <property type="entry name" value="S-adenosyl-L-methionine-dependent methyltransferases"/>
    <property type="match status" value="1"/>
</dbReference>
<dbReference type="Pfam" id="PF13489">
    <property type="entry name" value="Methyltransf_23"/>
    <property type="match status" value="1"/>
</dbReference>
<sequence length="192" mass="22039">MNHPKSIVDVGCGTGTWLSVFQERGITDFLGIDGTWITGDLLEIPTSHFQPVDLEKIAPFDRRFDLVISLTLAERIPHDCVENYIDTLTQLGSVCLFSAAIPCQIGINHINEQWPDYWKQHFQKRGYILVDCLRSKIWNNSKVGWWYAQNTFLFIKQEELANYPFLQAELYQVSDAPLAIIHPSLYLGKCFS</sequence>
<evidence type="ECO:0000313" key="1">
    <source>
        <dbReference type="EMBL" id="CUM58307.1"/>
    </source>
</evidence>
<dbReference type="AlphaFoldDB" id="A0A1J1JA35"/>
<accession>A0A1J1JA35</accession>
<gene>
    <name evidence="1" type="ORF">PLAM_0340</name>
</gene>
<organism evidence="1">
    <name type="scientific">Planktothrix agardhii</name>
    <name type="common">Oscillatoria agardhii</name>
    <dbReference type="NCBI Taxonomy" id="1160"/>
    <lineage>
        <taxon>Bacteria</taxon>
        <taxon>Bacillati</taxon>
        <taxon>Cyanobacteriota</taxon>
        <taxon>Cyanophyceae</taxon>
        <taxon>Oscillatoriophycideae</taxon>
        <taxon>Oscillatoriales</taxon>
        <taxon>Microcoleaceae</taxon>
        <taxon>Planktothrix</taxon>
    </lineage>
</organism>
<proteinExistence type="predicted"/>
<dbReference type="EMBL" id="LO018304">
    <property type="protein sequence ID" value="CUM58307.1"/>
    <property type="molecule type" value="Genomic_DNA"/>
</dbReference>
<name>A0A1J1JA35_PLAAG</name>
<evidence type="ECO:0008006" key="2">
    <source>
        <dbReference type="Google" id="ProtNLM"/>
    </source>
</evidence>